<proteinExistence type="predicted"/>
<sequence>MSAAILAAEPVRKLSTRPVTDAAGSNTGPGRTTEAVMERTLTPVLRRPAAGVLKW</sequence>
<dbReference type="AlphaFoldDB" id="A0A917ZHS7"/>
<dbReference type="EMBL" id="BMLT01000006">
    <property type="protein sequence ID" value="GGO83033.1"/>
    <property type="molecule type" value="Genomic_DNA"/>
</dbReference>
<feature type="region of interest" description="Disordered" evidence="1">
    <location>
        <begin position="1"/>
        <end position="37"/>
    </location>
</feature>
<accession>A0A917ZHS7</accession>
<evidence type="ECO:0000313" key="2">
    <source>
        <dbReference type="EMBL" id="GGO83033.1"/>
    </source>
</evidence>
<name>A0A917ZHS7_9GAMM</name>
<reference evidence="2 3" key="1">
    <citation type="journal article" date="2014" name="Int. J. Syst. Evol. Microbiol.">
        <title>Complete genome sequence of Corynebacterium casei LMG S-19264T (=DSM 44701T), isolated from a smear-ripened cheese.</title>
        <authorList>
            <consortium name="US DOE Joint Genome Institute (JGI-PGF)"/>
            <person name="Walter F."/>
            <person name="Albersmeier A."/>
            <person name="Kalinowski J."/>
            <person name="Ruckert C."/>
        </authorList>
    </citation>
    <scope>NUCLEOTIDE SEQUENCE [LARGE SCALE GENOMIC DNA]</scope>
    <source>
        <strain evidence="2 3">CGMCC 1.7286</strain>
    </source>
</reference>
<evidence type="ECO:0000313" key="3">
    <source>
        <dbReference type="Proteomes" id="UP000599578"/>
    </source>
</evidence>
<evidence type="ECO:0000256" key="1">
    <source>
        <dbReference type="SAM" id="MobiDB-lite"/>
    </source>
</evidence>
<comment type="caution">
    <text evidence="2">The sequence shown here is derived from an EMBL/GenBank/DDBJ whole genome shotgun (WGS) entry which is preliminary data.</text>
</comment>
<organism evidence="2 3">
    <name type="scientific">Marinobacterium nitratireducens</name>
    <dbReference type="NCBI Taxonomy" id="518897"/>
    <lineage>
        <taxon>Bacteria</taxon>
        <taxon>Pseudomonadati</taxon>
        <taxon>Pseudomonadota</taxon>
        <taxon>Gammaproteobacteria</taxon>
        <taxon>Oceanospirillales</taxon>
        <taxon>Oceanospirillaceae</taxon>
        <taxon>Marinobacterium</taxon>
    </lineage>
</organism>
<dbReference type="Proteomes" id="UP000599578">
    <property type="component" value="Unassembled WGS sequence"/>
</dbReference>
<keyword evidence="3" id="KW-1185">Reference proteome</keyword>
<gene>
    <name evidence="2" type="ORF">GCM10011348_25810</name>
</gene>
<protein>
    <submittedName>
        <fullName evidence="2">Uncharacterized protein</fullName>
    </submittedName>
</protein>